<sequence>MASAEIADIEFRCFVSALLWITDMRHWREPFPPPQRQGHAERDPRMPEASFETFDLFGCALAHVGVMDLLWFPRIYHRFLMLSFGPAKLFQHGDHGNNMEANLTTIYQDHDD</sequence>
<dbReference type="EMBL" id="PJQY01000922">
    <property type="protein sequence ID" value="PQQ06904.1"/>
    <property type="molecule type" value="Genomic_DNA"/>
</dbReference>
<organism evidence="1 2">
    <name type="scientific">Prunus yedoensis var. nudiflora</name>
    <dbReference type="NCBI Taxonomy" id="2094558"/>
    <lineage>
        <taxon>Eukaryota</taxon>
        <taxon>Viridiplantae</taxon>
        <taxon>Streptophyta</taxon>
        <taxon>Embryophyta</taxon>
        <taxon>Tracheophyta</taxon>
        <taxon>Spermatophyta</taxon>
        <taxon>Magnoliopsida</taxon>
        <taxon>eudicotyledons</taxon>
        <taxon>Gunneridae</taxon>
        <taxon>Pentapetalae</taxon>
        <taxon>rosids</taxon>
        <taxon>fabids</taxon>
        <taxon>Rosales</taxon>
        <taxon>Rosaceae</taxon>
        <taxon>Amygdaloideae</taxon>
        <taxon>Amygdaleae</taxon>
        <taxon>Prunus</taxon>
    </lineage>
</organism>
<protein>
    <submittedName>
        <fullName evidence="1">Uncharacterized protein</fullName>
    </submittedName>
</protein>
<proteinExistence type="predicted"/>
<name>A0A314YPZ6_PRUYE</name>
<reference evidence="1 2" key="1">
    <citation type="submission" date="2018-02" db="EMBL/GenBank/DDBJ databases">
        <title>Draft genome of wild Prunus yedoensis var. nudiflora.</title>
        <authorList>
            <person name="Baek S."/>
            <person name="Kim J.-H."/>
            <person name="Choi K."/>
            <person name="Kim G.-B."/>
            <person name="Cho A."/>
            <person name="Jang H."/>
            <person name="Shin C.-H."/>
            <person name="Yu H.-J."/>
            <person name="Mun J.-H."/>
        </authorList>
    </citation>
    <scope>NUCLEOTIDE SEQUENCE [LARGE SCALE GENOMIC DNA]</scope>
    <source>
        <strain evidence="2">cv. Jeju island</strain>
        <tissue evidence="1">Leaf</tissue>
    </source>
</reference>
<evidence type="ECO:0000313" key="1">
    <source>
        <dbReference type="EMBL" id="PQQ06904.1"/>
    </source>
</evidence>
<accession>A0A314YPZ6</accession>
<keyword evidence="2" id="KW-1185">Reference proteome</keyword>
<dbReference type="OrthoDB" id="10562501at2759"/>
<evidence type="ECO:0000313" key="2">
    <source>
        <dbReference type="Proteomes" id="UP000250321"/>
    </source>
</evidence>
<dbReference type="AlphaFoldDB" id="A0A314YPZ6"/>
<gene>
    <name evidence="1" type="ORF">Pyn_20160</name>
</gene>
<comment type="caution">
    <text evidence="1">The sequence shown here is derived from an EMBL/GenBank/DDBJ whole genome shotgun (WGS) entry which is preliminary data.</text>
</comment>
<dbReference type="Proteomes" id="UP000250321">
    <property type="component" value="Unassembled WGS sequence"/>
</dbReference>